<dbReference type="RefSeq" id="XP_041223315.1">
    <property type="nucleotide sequence ID" value="XM_041365670.1"/>
</dbReference>
<feature type="region of interest" description="Disordered" evidence="1">
    <location>
        <begin position="15"/>
        <end position="41"/>
    </location>
</feature>
<evidence type="ECO:0000313" key="3">
    <source>
        <dbReference type="Proteomes" id="UP001195769"/>
    </source>
</evidence>
<protein>
    <submittedName>
        <fullName evidence="2">Uncharacterized protein</fullName>
    </submittedName>
</protein>
<evidence type="ECO:0000256" key="1">
    <source>
        <dbReference type="SAM" id="MobiDB-lite"/>
    </source>
</evidence>
<dbReference type="Proteomes" id="UP001195769">
    <property type="component" value="Unassembled WGS sequence"/>
</dbReference>
<proteinExistence type="predicted"/>
<evidence type="ECO:0000313" key="2">
    <source>
        <dbReference type="EMBL" id="KAG1897739.1"/>
    </source>
</evidence>
<gene>
    <name evidence="2" type="ORF">F5891DRAFT_1174572</name>
</gene>
<keyword evidence="3" id="KW-1185">Reference proteome</keyword>
<reference evidence="2" key="1">
    <citation type="journal article" date="2020" name="New Phytol.">
        <title>Comparative genomics reveals dynamic genome evolution in host specialist ectomycorrhizal fungi.</title>
        <authorList>
            <person name="Lofgren L.A."/>
            <person name="Nguyen N.H."/>
            <person name="Vilgalys R."/>
            <person name="Ruytinx J."/>
            <person name="Liao H.L."/>
            <person name="Branco S."/>
            <person name="Kuo A."/>
            <person name="LaButti K."/>
            <person name="Lipzen A."/>
            <person name="Andreopoulos W."/>
            <person name="Pangilinan J."/>
            <person name="Riley R."/>
            <person name="Hundley H."/>
            <person name="Na H."/>
            <person name="Barry K."/>
            <person name="Grigoriev I.V."/>
            <person name="Stajich J.E."/>
            <person name="Kennedy P.G."/>
        </authorList>
    </citation>
    <scope>NUCLEOTIDE SEQUENCE</scope>
    <source>
        <strain evidence="2">FC203</strain>
    </source>
</reference>
<dbReference type="GeneID" id="64659968"/>
<dbReference type="AlphaFoldDB" id="A0AAD4E3B8"/>
<accession>A0AAD4E3B8</accession>
<organism evidence="2 3">
    <name type="scientific">Suillus fuscotomentosus</name>
    <dbReference type="NCBI Taxonomy" id="1912939"/>
    <lineage>
        <taxon>Eukaryota</taxon>
        <taxon>Fungi</taxon>
        <taxon>Dikarya</taxon>
        <taxon>Basidiomycota</taxon>
        <taxon>Agaricomycotina</taxon>
        <taxon>Agaricomycetes</taxon>
        <taxon>Agaricomycetidae</taxon>
        <taxon>Boletales</taxon>
        <taxon>Suillineae</taxon>
        <taxon>Suillaceae</taxon>
        <taxon>Suillus</taxon>
    </lineage>
</organism>
<name>A0AAD4E3B8_9AGAM</name>
<sequence>MLSVWTTGNGHMFSSFASAGSRKRRRSRNLGNSMMTNSRTMKRTKMFLIQSPYLTETTTKTLN</sequence>
<dbReference type="EMBL" id="JABBWK010000044">
    <property type="protein sequence ID" value="KAG1897739.1"/>
    <property type="molecule type" value="Genomic_DNA"/>
</dbReference>
<comment type="caution">
    <text evidence="2">The sequence shown here is derived from an EMBL/GenBank/DDBJ whole genome shotgun (WGS) entry which is preliminary data.</text>
</comment>